<dbReference type="SMART" id="SM01091">
    <property type="entry name" value="CorC_HlyC"/>
    <property type="match status" value="1"/>
</dbReference>
<feature type="transmembrane region" description="Helical" evidence="15">
    <location>
        <begin position="96"/>
        <end position="116"/>
    </location>
</feature>
<keyword evidence="19" id="KW-1185">Reference proteome</keyword>
<evidence type="ECO:0000256" key="3">
    <source>
        <dbReference type="ARBA" id="ARBA00022475"/>
    </source>
</evidence>
<comment type="caution">
    <text evidence="18">The sequence shown here is derived from an EMBL/GenBank/DDBJ whole genome shotgun (WGS) entry which is preliminary data.</text>
</comment>
<feature type="domain" description="CBS" evidence="16">
    <location>
        <begin position="212"/>
        <end position="271"/>
    </location>
</feature>
<evidence type="ECO:0000313" key="18">
    <source>
        <dbReference type="EMBL" id="TYC62292.1"/>
    </source>
</evidence>
<dbReference type="PANTHER" id="PTHR22777:SF16">
    <property type="entry name" value="POLYAMINE EXPORT PROTEIN"/>
    <property type="match status" value="1"/>
</dbReference>
<keyword evidence="4" id="KW-0997">Cell inner membrane</keyword>
<keyword evidence="3" id="KW-1003">Cell membrane</keyword>
<dbReference type="Pfam" id="PF00571">
    <property type="entry name" value="CBS"/>
    <property type="match status" value="1"/>
</dbReference>
<dbReference type="Pfam" id="PF03471">
    <property type="entry name" value="CorC_HlyC"/>
    <property type="match status" value="1"/>
</dbReference>
<dbReference type="InterPro" id="IPR000644">
    <property type="entry name" value="CBS_dom"/>
</dbReference>
<evidence type="ECO:0000256" key="8">
    <source>
        <dbReference type="ARBA" id="ARBA00023122"/>
    </source>
</evidence>
<name>A0A6C2D949_9RHOO</name>
<keyword evidence="6" id="KW-0677">Repeat</keyword>
<evidence type="ECO:0000256" key="14">
    <source>
        <dbReference type="PROSITE-ProRule" id="PRU01193"/>
    </source>
</evidence>
<proteinExistence type="inferred from homology"/>
<evidence type="ECO:0000256" key="9">
    <source>
        <dbReference type="ARBA" id="ARBA00023136"/>
    </source>
</evidence>
<evidence type="ECO:0000256" key="5">
    <source>
        <dbReference type="ARBA" id="ARBA00022692"/>
    </source>
</evidence>
<dbReference type="InterPro" id="IPR005170">
    <property type="entry name" value="Transptr-assoc_dom"/>
</dbReference>
<evidence type="ECO:0000256" key="1">
    <source>
        <dbReference type="ARBA" id="ARBA00004429"/>
    </source>
</evidence>
<dbReference type="GO" id="GO:0050660">
    <property type="term" value="F:flavin adenine dinucleotide binding"/>
    <property type="evidence" value="ECO:0007669"/>
    <property type="project" value="InterPro"/>
</dbReference>
<evidence type="ECO:0000256" key="11">
    <source>
        <dbReference type="ARBA" id="ARBA00038280"/>
    </source>
</evidence>
<accession>A0A6C2D949</accession>
<feature type="domain" description="CNNM transmembrane" evidence="17">
    <location>
        <begin position="1"/>
        <end position="193"/>
    </location>
</feature>
<dbReference type="Proteomes" id="UP000389128">
    <property type="component" value="Unassembled WGS sequence"/>
</dbReference>
<evidence type="ECO:0000256" key="2">
    <source>
        <dbReference type="ARBA" id="ARBA00022448"/>
    </source>
</evidence>
<comment type="similarity">
    <text evidence="11">Belongs to the UPF0053 family. PaeA subfamily.</text>
</comment>
<dbReference type="Gene3D" id="3.30.465.10">
    <property type="match status" value="1"/>
</dbReference>
<evidence type="ECO:0000256" key="4">
    <source>
        <dbReference type="ARBA" id="ARBA00022519"/>
    </source>
</evidence>
<dbReference type="CDD" id="cd04590">
    <property type="entry name" value="CBS_pair_CorC_HlyC_assoc"/>
    <property type="match status" value="1"/>
</dbReference>
<evidence type="ECO:0000256" key="12">
    <source>
        <dbReference type="ARBA" id="ARBA00039818"/>
    </source>
</evidence>
<evidence type="ECO:0000259" key="16">
    <source>
        <dbReference type="PROSITE" id="PS51371"/>
    </source>
</evidence>
<dbReference type="EMBL" id="SDKK01000001">
    <property type="protein sequence ID" value="TYC62292.1"/>
    <property type="molecule type" value="Genomic_DNA"/>
</dbReference>
<dbReference type="Pfam" id="PF01595">
    <property type="entry name" value="CNNM"/>
    <property type="match status" value="1"/>
</dbReference>
<evidence type="ECO:0000256" key="13">
    <source>
        <dbReference type="PROSITE-ProRule" id="PRU00703"/>
    </source>
</evidence>
<feature type="domain" description="CBS" evidence="16">
    <location>
        <begin position="273"/>
        <end position="338"/>
    </location>
</feature>
<dbReference type="InterPro" id="IPR044751">
    <property type="entry name" value="Ion_transp-like_CBS"/>
</dbReference>
<dbReference type="SUPFAM" id="SSF54631">
    <property type="entry name" value="CBS-domain pair"/>
    <property type="match status" value="1"/>
</dbReference>
<comment type="subcellular location">
    <subcellularLocation>
        <location evidence="1">Cell inner membrane</location>
        <topology evidence="1">Multi-pass membrane protein</topology>
    </subcellularLocation>
</comment>
<evidence type="ECO:0000256" key="15">
    <source>
        <dbReference type="SAM" id="Phobius"/>
    </source>
</evidence>
<keyword evidence="2" id="KW-0813">Transport</keyword>
<evidence type="ECO:0000256" key="6">
    <source>
        <dbReference type="ARBA" id="ARBA00022737"/>
    </source>
</evidence>
<protein>
    <recommendedName>
        <fullName evidence="12">Polyamine export protein</fullName>
    </recommendedName>
</protein>
<gene>
    <name evidence="18" type="ORF">ETQ85_00070</name>
</gene>
<keyword evidence="7 14" id="KW-1133">Transmembrane helix</keyword>
<evidence type="ECO:0000256" key="7">
    <source>
        <dbReference type="ARBA" id="ARBA00022989"/>
    </source>
</evidence>
<keyword evidence="8 13" id="KW-0129">CBS domain</keyword>
<dbReference type="SUPFAM" id="SSF56176">
    <property type="entry name" value="FAD-binding/transporter-associated domain-like"/>
    <property type="match status" value="1"/>
</dbReference>
<dbReference type="PROSITE" id="PS51846">
    <property type="entry name" value="CNNM"/>
    <property type="match status" value="1"/>
</dbReference>
<dbReference type="AlphaFoldDB" id="A0A6C2D949"/>
<dbReference type="InterPro" id="IPR036318">
    <property type="entry name" value="FAD-bd_PCMH-like_sf"/>
</dbReference>
<keyword evidence="5 14" id="KW-0812">Transmembrane</keyword>
<evidence type="ECO:0000256" key="10">
    <source>
        <dbReference type="ARBA" id="ARBA00037177"/>
    </source>
</evidence>
<dbReference type="PANTHER" id="PTHR22777">
    <property type="entry name" value="HEMOLYSIN-RELATED"/>
    <property type="match status" value="1"/>
</dbReference>
<evidence type="ECO:0000259" key="17">
    <source>
        <dbReference type="PROSITE" id="PS51846"/>
    </source>
</evidence>
<evidence type="ECO:0000313" key="19">
    <source>
        <dbReference type="Proteomes" id="UP000389128"/>
    </source>
</evidence>
<dbReference type="InterPro" id="IPR046342">
    <property type="entry name" value="CBS_dom_sf"/>
</dbReference>
<dbReference type="Gene3D" id="3.10.580.10">
    <property type="entry name" value="CBS-domain"/>
    <property type="match status" value="1"/>
</dbReference>
<dbReference type="InterPro" id="IPR002550">
    <property type="entry name" value="CNNM"/>
</dbReference>
<comment type="function">
    <text evidence="10">Involved in cadaverine and putrescine tolerance in stationary phase. May facilitate the efflux of both cadaverine and putrescine from the cytoplasm, reducing potentially toxic levels under certain stress conditions.</text>
</comment>
<keyword evidence="9 14" id="KW-0472">Membrane</keyword>
<dbReference type="OrthoDB" id="9797674at2"/>
<dbReference type="PROSITE" id="PS51371">
    <property type="entry name" value="CBS"/>
    <property type="match status" value="2"/>
</dbReference>
<reference evidence="18 19" key="1">
    <citation type="submission" date="2019-01" db="EMBL/GenBank/DDBJ databases">
        <title>Zoogloea oleivorans genome sequencing and assembly.</title>
        <authorList>
            <person name="Tancsics A."/>
            <person name="Farkas M."/>
            <person name="Kriszt B."/>
            <person name="Maroti G."/>
            <person name="Horvath B."/>
        </authorList>
    </citation>
    <scope>NUCLEOTIDE SEQUENCE [LARGE SCALE GENOMIC DNA]</scope>
    <source>
        <strain evidence="18 19">Buc</strain>
    </source>
</reference>
<organism evidence="18 19">
    <name type="scientific">Zoogloea oleivorans</name>
    <dbReference type="NCBI Taxonomy" id="1552750"/>
    <lineage>
        <taxon>Bacteria</taxon>
        <taxon>Pseudomonadati</taxon>
        <taxon>Pseudomonadota</taxon>
        <taxon>Betaproteobacteria</taxon>
        <taxon>Rhodocyclales</taxon>
        <taxon>Zoogloeaceae</taxon>
        <taxon>Zoogloea</taxon>
    </lineage>
</organism>
<sequence>MLLIALLVAISAFFSVSEISVAASRKARLAVLADEGDAAAVRVLALQAQPGPFFTLVQIGLNAVAIMGGIVGEGAFSPWLTGVLQPLLPARHLDTVAFVLSFTLVTSLFILFADLMPKRLGMAAPERMAMAVAGPMGFLIRWLRPLLWLYNEAANLMFRLLGLPTARNETVTPDEIIAMVEAGALTGGFAEQEHALIENVFGLDTRSAPSAMTTRESVVFFTLQESEESIRQKITTRPFNRFPVCDGAIDTVVGYVDAKDLLNRVLAGQSLSMKADAPINPLLALPDTLTLGEVLERFREAREDFAVIINEYALVVGVITLNDIIRALVGDDVEQVEEEQILRRDERSWLVDGATTAADVMRVLEIDDGSGNEHYETIAGFMMYHLRKIPRRTDRVEFGGYRFEVMDVDNHRIDQLLVTRLDVPDGEISADG</sequence>
<dbReference type="SMART" id="SM00116">
    <property type="entry name" value="CBS"/>
    <property type="match status" value="2"/>
</dbReference>
<dbReference type="InterPro" id="IPR016169">
    <property type="entry name" value="FAD-bd_PCMH_sub2"/>
</dbReference>
<dbReference type="GO" id="GO:0005886">
    <property type="term" value="C:plasma membrane"/>
    <property type="evidence" value="ECO:0007669"/>
    <property type="project" value="UniProtKB-SubCell"/>
</dbReference>